<evidence type="ECO:0000313" key="2">
    <source>
        <dbReference type="Proteomes" id="UP000691718"/>
    </source>
</evidence>
<feature type="non-terminal residue" evidence="1">
    <location>
        <position position="1"/>
    </location>
</feature>
<keyword evidence="2" id="KW-1185">Reference proteome</keyword>
<gene>
    <name evidence="1" type="ORF">PAPOLLO_LOCUS23254</name>
</gene>
<dbReference type="AlphaFoldDB" id="A0A8S3XXQ6"/>
<dbReference type="Proteomes" id="UP000691718">
    <property type="component" value="Unassembled WGS sequence"/>
</dbReference>
<sequence>MFNAIGGAFRSIGEKTASLFERKKKDVEQIAAEKAEEAAHVVEEHVKKAGELVDGVHQTADQAANSAATA</sequence>
<name>A0A8S3XXQ6_PARAO</name>
<dbReference type="EMBL" id="CAJQZP010001427">
    <property type="protein sequence ID" value="CAG5045363.1"/>
    <property type="molecule type" value="Genomic_DNA"/>
</dbReference>
<reference evidence="1" key="1">
    <citation type="submission" date="2021-04" db="EMBL/GenBank/DDBJ databases">
        <authorList>
            <person name="Tunstrom K."/>
        </authorList>
    </citation>
    <scope>NUCLEOTIDE SEQUENCE</scope>
</reference>
<comment type="caution">
    <text evidence="1">The sequence shown here is derived from an EMBL/GenBank/DDBJ whole genome shotgun (WGS) entry which is preliminary data.</text>
</comment>
<accession>A0A8S3XXQ6</accession>
<proteinExistence type="predicted"/>
<evidence type="ECO:0000313" key="1">
    <source>
        <dbReference type="EMBL" id="CAG5045363.1"/>
    </source>
</evidence>
<dbReference type="OrthoDB" id="6931701at2759"/>
<organism evidence="1 2">
    <name type="scientific">Parnassius apollo</name>
    <name type="common">Apollo butterfly</name>
    <name type="synonym">Papilio apollo</name>
    <dbReference type="NCBI Taxonomy" id="110799"/>
    <lineage>
        <taxon>Eukaryota</taxon>
        <taxon>Metazoa</taxon>
        <taxon>Ecdysozoa</taxon>
        <taxon>Arthropoda</taxon>
        <taxon>Hexapoda</taxon>
        <taxon>Insecta</taxon>
        <taxon>Pterygota</taxon>
        <taxon>Neoptera</taxon>
        <taxon>Endopterygota</taxon>
        <taxon>Lepidoptera</taxon>
        <taxon>Glossata</taxon>
        <taxon>Ditrysia</taxon>
        <taxon>Papilionoidea</taxon>
        <taxon>Papilionidae</taxon>
        <taxon>Parnassiinae</taxon>
        <taxon>Parnassini</taxon>
        <taxon>Parnassius</taxon>
        <taxon>Parnassius</taxon>
    </lineage>
</organism>
<protein>
    <submittedName>
        <fullName evidence="1">(apollo) hypothetical protein</fullName>
    </submittedName>
</protein>